<organism evidence="1 2">
    <name type="scientific">Stentor coeruleus</name>
    <dbReference type="NCBI Taxonomy" id="5963"/>
    <lineage>
        <taxon>Eukaryota</taxon>
        <taxon>Sar</taxon>
        <taxon>Alveolata</taxon>
        <taxon>Ciliophora</taxon>
        <taxon>Postciliodesmatophora</taxon>
        <taxon>Heterotrichea</taxon>
        <taxon>Heterotrichida</taxon>
        <taxon>Stentoridae</taxon>
        <taxon>Stentor</taxon>
    </lineage>
</organism>
<gene>
    <name evidence="1" type="ORF">SteCoe_35671</name>
</gene>
<protein>
    <recommendedName>
        <fullName evidence="3">Protein kinase domain-containing protein</fullName>
    </recommendedName>
</protein>
<dbReference type="Proteomes" id="UP000187209">
    <property type="component" value="Unassembled WGS sequence"/>
</dbReference>
<dbReference type="AlphaFoldDB" id="A0A1R2ARU5"/>
<comment type="caution">
    <text evidence="1">The sequence shown here is derived from an EMBL/GenBank/DDBJ whole genome shotgun (WGS) entry which is preliminary data.</text>
</comment>
<name>A0A1R2ARU5_9CILI</name>
<keyword evidence="2" id="KW-1185">Reference proteome</keyword>
<proteinExistence type="predicted"/>
<evidence type="ECO:0008006" key="3">
    <source>
        <dbReference type="Google" id="ProtNLM"/>
    </source>
</evidence>
<reference evidence="1 2" key="1">
    <citation type="submission" date="2016-11" db="EMBL/GenBank/DDBJ databases">
        <title>The macronuclear genome of Stentor coeruleus: a giant cell with tiny introns.</title>
        <authorList>
            <person name="Slabodnick M."/>
            <person name="Ruby J.G."/>
            <person name="Reiff S.B."/>
            <person name="Swart E.C."/>
            <person name="Gosai S."/>
            <person name="Prabakaran S."/>
            <person name="Witkowska E."/>
            <person name="Larue G.E."/>
            <person name="Fisher S."/>
            <person name="Freeman R.M."/>
            <person name="Gunawardena J."/>
            <person name="Chu W."/>
            <person name="Stover N.A."/>
            <person name="Gregory B.D."/>
            <person name="Nowacki M."/>
            <person name="Derisi J."/>
            <person name="Roy S.W."/>
            <person name="Marshall W.F."/>
            <person name="Sood P."/>
        </authorList>
    </citation>
    <scope>NUCLEOTIDE SEQUENCE [LARGE SCALE GENOMIC DNA]</scope>
    <source>
        <strain evidence="1">WM001</strain>
    </source>
</reference>
<accession>A0A1R2ARU5</accession>
<evidence type="ECO:0000313" key="1">
    <source>
        <dbReference type="EMBL" id="OMJ67228.1"/>
    </source>
</evidence>
<dbReference type="EMBL" id="MPUH01001541">
    <property type="protein sequence ID" value="OMJ67228.1"/>
    <property type="molecule type" value="Genomic_DNA"/>
</dbReference>
<dbReference type="Gene3D" id="1.10.510.10">
    <property type="entry name" value="Transferase(Phosphotransferase) domain 1"/>
    <property type="match status" value="1"/>
</dbReference>
<sequence>MESEISTNEFINFFLEGKITEEVLYSYFEEIEMAPCWKLSFYKDIFIKIILDTSIEVLLMLKNIVEFDDRMELKELVNHTLLNNFFEVCIIIREEICYYNNRLVKVKLSYNDIEKYYLALINDFNVDANYDFEKYFSQFCPDFYVGCASRTEDQYFRKYVFFSLDYITTIDESVLNPHLLNFHKLPIQERKSLLTLRQKQAQDLYKSIVQQLKLCNTIFTRHYIKVYPKNILVYNDKNAPDKLCFVLIPYRFSYKRSDKDYSLQINLSEDENKRLMPPEYANPEYYRKSFPNKFGNSNVEKSEIWSASACALNMITDQHVDKWNNINFKKNLLSVVNKSISEEFSKLKNELLINLELDYDQRRNLNEAIENFP</sequence>
<evidence type="ECO:0000313" key="2">
    <source>
        <dbReference type="Proteomes" id="UP000187209"/>
    </source>
</evidence>